<accession>A0AAP7H158</accession>
<evidence type="ECO:0000313" key="2">
    <source>
        <dbReference type="EMBL" id="OBY52809.1"/>
    </source>
</evidence>
<comment type="caution">
    <text evidence="2">The sequence shown here is derived from an EMBL/GenBank/DDBJ whole genome shotgun (WGS) entry which is preliminary data.</text>
</comment>
<gene>
    <name evidence="2" type="ORF">BBB52_05600</name>
</gene>
<dbReference type="Proteomes" id="UP000092746">
    <property type="component" value="Unassembled WGS sequence"/>
</dbReference>
<dbReference type="EMBL" id="MAQE01000012">
    <property type="protein sequence ID" value="OBY52809.1"/>
    <property type="molecule type" value="Genomic_DNA"/>
</dbReference>
<keyword evidence="1" id="KW-0732">Signal</keyword>
<reference evidence="2 3" key="1">
    <citation type="submission" date="2016-06" db="EMBL/GenBank/DDBJ databases">
        <title>Simultaneous identification of Haemophilus influenzae and Haemophilus haemolyticus using TaqMan real-time PCR.</title>
        <authorList>
            <person name="Price E.P."/>
            <person name="Sarovich D.S."/>
            <person name="Harris T."/>
            <person name="Spargo J.C."/>
            <person name="Nosworthy E."/>
            <person name="Beissbarth J."/>
            <person name="Smith-Vaughan H."/>
        </authorList>
    </citation>
    <scope>NUCLEOTIDE SEQUENCE [LARGE SCALE GENOMIC DNA]</scope>
    <source>
        <strain evidence="2 3">ATCC 7901</strain>
    </source>
</reference>
<proteinExistence type="predicted"/>
<sequence>MKKLFKVAAVSALTLVSVSALAASQQAEEVKKFKAWQETAGQKLEASFDAIATASASSNAAATETAVAEFDKKAAEHVAELEALGIKSEEVSPLVAMYKEYVDAEKEVAQLILSQVKSPSADNAGKVPEAVAKANAKDDAVDKLADQLEEKFPADE</sequence>
<dbReference type="AlphaFoldDB" id="A0AAP7H158"/>
<feature type="signal peptide" evidence="1">
    <location>
        <begin position="1"/>
        <end position="22"/>
    </location>
</feature>
<evidence type="ECO:0000256" key="1">
    <source>
        <dbReference type="SAM" id="SignalP"/>
    </source>
</evidence>
<protein>
    <submittedName>
        <fullName evidence="2">Preprotein translocase</fullName>
    </submittedName>
</protein>
<evidence type="ECO:0000313" key="3">
    <source>
        <dbReference type="Proteomes" id="UP000092746"/>
    </source>
</evidence>
<dbReference type="RefSeq" id="WP_065295248.1">
    <property type="nucleotide sequence ID" value="NZ_MAQE01000012.1"/>
</dbReference>
<feature type="chain" id="PRO_5042884984" evidence="1">
    <location>
        <begin position="23"/>
        <end position="156"/>
    </location>
</feature>
<name>A0AAP7H158_AGGAP</name>
<organism evidence="2 3">
    <name type="scientific">Aggregatibacter aphrophilus</name>
    <name type="common">Haemophilus aphrophilus</name>
    <dbReference type="NCBI Taxonomy" id="732"/>
    <lineage>
        <taxon>Bacteria</taxon>
        <taxon>Pseudomonadati</taxon>
        <taxon>Pseudomonadota</taxon>
        <taxon>Gammaproteobacteria</taxon>
        <taxon>Pasteurellales</taxon>
        <taxon>Pasteurellaceae</taxon>
        <taxon>Aggregatibacter</taxon>
    </lineage>
</organism>